<comment type="caution">
    <text evidence="3">The sequence shown here is derived from an EMBL/GenBank/DDBJ whole genome shotgun (WGS) entry which is preliminary data.</text>
</comment>
<dbReference type="RefSeq" id="WP_178366551.1">
    <property type="nucleotide sequence ID" value="NZ_JACADJ010000024.1"/>
</dbReference>
<dbReference type="PANTHER" id="PTHR30329:SF21">
    <property type="entry name" value="LIPOPROTEIN YIAD-RELATED"/>
    <property type="match status" value="1"/>
</dbReference>
<dbReference type="CDD" id="cd07185">
    <property type="entry name" value="OmpA_C-like"/>
    <property type="match status" value="1"/>
</dbReference>
<organism evidence="3 4">
    <name type="scientific">Desulfobacter latus</name>
    <dbReference type="NCBI Taxonomy" id="2292"/>
    <lineage>
        <taxon>Bacteria</taxon>
        <taxon>Pseudomonadati</taxon>
        <taxon>Thermodesulfobacteriota</taxon>
        <taxon>Desulfobacteria</taxon>
        <taxon>Desulfobacterales</taxon>
        <taxon>Desulfobacteraceae</taxon>
        <taxon>Desulfobacter</taxon>
    </lineage>
</organism>
<keyword evidence="4" id="KW-1185">Reference proteome</keyword>
<dbReference type="InterPro" id="IPR006665">
    <property type="entry name" value="OmpA-like"/>
</dbReference>
<evidence type="ECO:0000259" key="2">
    <source>
        <dbReference type="PROSITE" id="PS51123"/>
    </source>
</evidence>
<evidence type="ECO:0000313" key="4">
    <source>
        <dbReference type="Proteomes" id="UP000553343"/>
    </source>
</evidence>
<dbReference type="EMBL" id="JACADJ010000024">
    <property type="protein sequence ID" value="NWH05094.1"/>
    <property type="molecule type" value="Genomic_DNA"/>
</dbReference>
<dbReference type="PANTHER" id="PTHR30329">
    <property type="entry name" value="STATOR ELEMENT OF FLAGELLAR MOTOR COMPLEX"/>
    <property type="match status" value="1"/>
</dbReference>
<accession>A0A850SUP8</accession>
<dbReference type="InterPro" id="IPR050330">
    <property type="entry name" value="Bact_OuterMem_StrucFunc"/>
</dbReference>
<gene>
    <name evidence="3" type="ORF">HXW94_08875</name>
</gene>
<evidence type="ECO:0000256" key="1">
    <source>
        <dbReference type="PROSITE-ProRule" id="PRU00473"/>
    </source>
</evidence>
<keyword evidence="1" id="KW-0472">Membrane</keyword>
<dbReference type="InterPro" id="IPR036737">
    <property type="entry name" value="OmpA-like_sf"/>
</dbReference>
<dbReference type="AlphaFoldDB" id="A0A850SUP8"/>
<dbReference type="PROSITE" id="PS51123">
    <property type="entry name" value="OMPA_2"/>
    <property type="match status" value="1"/>
</dbReference>
<dbReference type="SUPFAM" id="SSF103088">
    <property type="entry name" value="OmpA-like"/>
    <property type="match status" value="1"/>
</dbReference>
<dbReference type="GO" id="GO:0016020">
    <property type="term" value="C:membrane"/>
    <property type="evidence" value="ECO:0007669"/>
    <property type="project" value="UniProtKB-UniRule"/>
</dbReference>
<dbReference type="Proteomes" id="UP000553343">
    <property type="component" value="Unassembled WGS sequence"/>
</dbReference>
<dbReference type="Pfam" id="PF00691">
    <property type="entry name" value="OmpA"/>
    <property type="match status" value="1"/>
</dbReference>
<reference evidence="3 4" key="1">
    <citation type="submission" date="2020-06" db="EMBL/GenBank/DDBJ databases">
        <title>High-quality draft genome of sulfate reducer Desulfobacter latus type strain AcrS2 isolated from marine sediment.</title>
        <authorList>
            <person name="Hoppe M."/>
            <person name="Larsen C.K."/>
            <person name="Marshall I.P.G."/>
            <person name="Schramm A."/>
            <person name="Marietou A.G."/>
        </authorList>
    </citation>
    <scope>NUCLEOTIDE SEQUENCE [LARGE SCALE GENOMIC DNA]</scope>
    <source>
        <strain evidence="3 4">AcRS2</strain>
    </source>
</reference>
<sequence length="299" mass="33975">MKAIKILTGVVFCLAIFALISPPKAFCEPISSDNGKVFPIIERDTTHDTVRAYEAELDMLNEDLLRLKADKEWLYLKIFRIQDQNRIVPQDLKESRINLTRKIAIVLKKKERLIHLIRKHRGVIRDLNRKIDPNVGFNSFYSKDLAGYYPIGNPNMNGGELNGKIAQAGLQNHLEVVQNASGVFLRTASPILFASGSSKVTDPYRSFLRRLATFLAPYEVFINVDGYTDDVKFKNKTMSNIELSAKRAGAVIQVLKKYGMKPSIFKLNGMGQYPLCSENSAHCRMLSRRADIRVYFNQN</sequence>
<feature type="domain" description="OmpA-like" evidence="2">
    <location>
        <begin position="180"/>
        <end position="298"/>
    </location>
</feature>
<proteinExistence type="predicted"/>
<protein>
    <submittedName>
        <fullName evidence="3">OmpA family protein</fullName>
    </submittedName>
</protein>
<dbReference type="Gene3D" id="3.30.1330.60">
    <property type="entry name" value="OmpA-like domain"/>
    <property type="match status" value="1"/>
</dbReference>
<evidence type="ECO:0000313" key="3">
    <source>
        <dbReference type="EMBL" id="NWH05094.1"/>
    </source>
</evidence>
<name>A0A850SUP8_9BACT</name>